<feature type="transmembrane region" description="Helical" evidence="11">
    <location>
        <begin position="132"/>
        <end position="151"/>
    </location>
</feature>
<evidence type="ECO:0000313" key="13">
    <source>
        <dbReference type="EMBL" id="UXX85217.1"/>
    </source>
</evidence>
<evidence type="ECO:0000256" key="1">
    <source>
        <dbReference type="ARBA" id="ARBA00004429"/>
    </source>
</evidence>
<evidence type="ECO:0000256" key="10">
    <source>
        <dbReference type="ARBA" id="ARBA00039580"/>
    </source>
</evidence>
<dbReference type="Gene3D" id="1.10.3720.10">
    <property type="entry name" value="MetI-like"/>
    <property type="match status" value="1"/>
</dbReference>
<evidence type="ECO:0000256" key="3">
    <source>
        <dbReference type="ARBA" id="ARBA00022448"/>
    </source>
</evidence>
<feature type="transmembrane region" description="Helical" evidence="11">
    <location>
        <begin position="12"/>
        <end position="33"/>
    </location>
</feature>
<feature type="transmembrane region" description="Helical" evidence="11">
    <location>
        <begin position="183"/>
        <end position="202"/>
    </location>
</feature>
<evidence type="ECO:0000256" key="11">
    <source>
        <dbReference type="RuleBase" id="RU363032"/>
    </source>
</evidence>
<keyword evidence="5" id="KW-0997">Cell inner membrane</keyword>
<keyword evidence="7 11" id="KW-1133">Transmembrane helix</keyword>
<accession>A0ABY6DGC0</accession>
<gene>
    <name evidence="13" type="ORF">N7U68_19280</name>
</gene>
<evidence type="ECO:0000313" key="14">
    <source>
        <dbReference type="Proteomes" id="UP001064087"/>
    </source>
</evidence>
<dbReference type="PANTHER" id="PTHR43848">
    <property type="entry name" value="PUTRESCINE TRANSPORT SYSTEM PERMEASE PROTEIN POTI"/>
    <property type="match status" value="1"/>
</dbReference>
<keyword evidence="14" id="KW-1185">Reference proteome</keyword>
<name>A0ABY6DGC0_9RHOB</name>
<evidence type="ECO:0000256" key="9">
    <source>
        <dbReference type="ARBA" id="ARBA00037216"/>
    </source>
</evidence>
<keyword evidence="4" id="KW-1003">Cell membrane</keyword>
<keyword evidence="6 11" id="KW-0812">Transmembrane</keyword>
<keyword evidence="8 11" id="KW-0472">Membrane</keyword>
<dbReference type="SUPFAM" id="SSF161098">
    <property type="entry name" value="MetI-like"/>
    <property type="match status" value="1"/>
</dbReference>
<evidence type="ECO:0000256" key="5">
    <source>
        <dbReference type="ARBA" id="ARBA00022519"/>
    </source>
</evidence>
<protein>
    <recommendedName>
        <fullName evidence="10">Spermidine/putrescine transport system permease protein PotC</fullName>
    </recommendedName>
</protein>
<feature type="transmembrane region" description="Helical" evidence="11">
    <location>
        <begin position="65"/>
        <end position="87"/>
    </location>
</feature>
<proteinExistence type="inferred from homology"/>
<dbReference type="InterPro" id="IPR051789">
    <property type="entry name" value="Bact_Polyamine_Transport"/>
</dbReference>
<dbReference type="InterPro" id="IPR035906">
    <property type="entry name" value="MetI-like_sf"/>
</dbReference>
<evidence type="ECO:0000256" key="4">
    <source>
        <dbReference type="ARBA" id="ARBA00022475"/>
    </source>
</evidence>
<feature type="transmembrane region" description="Helical" evidence="11">
    <location>
        <begin position="239"/>
        <end position="258"/>
    </location>
</feature>
<comment type="subcellular location">
    <subcellularLocation>
        <location evidence="1">Cell inner membrane</location>
        <topology evidence="1">Multi-pass membrane protein</topology>
    </subcellularLocation>
    <subcellularLocation>
        <location evidence="11">Cell membrane</location>
        <topology evidence="11">Multi-pass membrane protein</topology>
    </subcellularLocation>
</comment>
<dbReference type="Proteomes" id="UP001064087">
    <property type="component" value="Chromosome"/>
</dbReference>
<comment type="function">
    <text evidence="9">Required for the activity of the bacterial periplasmic transport system of putrescine and spermidine.</text>
</comment>
<dbReference type="CDD" id="cd06261">
    <property type="entry name" value="TM_PBP2"/>
    <property type="match status" value="1"/>
</dbReference>
<evidence type="ECO:0000259" key="12">
    <source>
        <dbReference type="PROSITE" id="PS50928"/>
    </source>
</evidence>
<reference evidence="13" key="1">
    <citation type="submission" date="2022-10" db="EMBL/GenBank/DDBJ databases">
        <title>Roseovarius pelagicus sp. nov., isolated from Arctic seawater.</title>
        <authorList>
            <person name="Hong Y.W."/>
            <person name="Hwang C.Y."/>
        </authorList>
    </citation>
    <scope>NUCLEOTIDE SEQUENCE</scope>
    <source>
        <strain evidence="13">HL-MP18</strain>
    </source>
</reference>
<comment type="similarity">
    <text evidence="2">Belongs to the binding-protein-dependent transport system permease family. CysTW subfamily.</text>
</comment>
<feature type="transmembrane region" description="Helical" evidence="11">
    <location>
        <begin position="208"/>
        <end position="227"/>
    </location>
</feature>
<dbReference type="Pfam" id="PF00528">
    <property type="entry name" value="BPD_transp_1"/>
    <property type="match status" value="1"/>
</dbReference>
<evidence type="ECO:0000256" key="7">
    <source>
        <dbReference type="ARBA" id="ARBA00022989"/>
    </source>
</evidence>
<evidence type="ECO:0000256" key="8">
    <source>
        <dbReference type="ARBA" id="ARBA00023136"/>
    </source>
</evidence>
<sequence>MKDLRKQPGFDFLAWFCIFFLYAPIVVLIVFSFNDNRSVVRWTEFSLRWYAAAFDNEGIRNATVVSLQVAAVSTLFATTFATMAALATTRTPPFKGQMAAYAIINQPLMIPEIVTAVATLSFFSIIKQLTGVTGIGYLMLAHTVFCIPFAYMPIRARLEDMNLTLEQAAADLYATPIQVFRKVTLPLLAPGIVAGGMLAFVVSLDDVIITLMVAGPGETTLPVYILGQIRRGITPEINAVSTLLLLLSIVLVSAFFLLGNKKK</sequence>
<dbReference type="PANTHER" id="PTHR43848:SF5">
    <property type="entry name" value="SPERMIDINE_PUTRESCINE TRANSPORT SYSTEM PERMEASE PROTEIN POTC"/>
    <property type="match status" value="1"/>
</dbReference>
<dbReference type="EMBL" id="CP106738">
    <property type="protein sequence ID" value="UXX85217.1"/>
    <property type="molecule type" value="Genomic_DNA"/>
</dbReference>
<feature type="domain" description="ABC transmembrane type-1" evidence="12">
    <location>
        <begin position="63"/>
        <end position="258"/>
    </location>
</feature>
<organism evidence="13 14">
    <name type="scientific">Roseovarius pelagicus</name>
    <dbReference type="NCBI Taxonomy" id="2980108"/>
    <lineage>
        <taxon>Bacteria</taxon>
        <taxon>Pseudomonadati</taxon>
        <taxon>Pseudomonadota</taxon>
        <taxon>Alphaproteobacteria</taxon>
        <taxon>Rhodobacterales</taxon>
        <taxon>Roseobacteraceae</taxon>
        <taxon>Roseovarius</taxon>
    </lineage>
</organism>
<keyword evidence="3 11" id="KW-0813">Transport</keyword>
<evidence type="ECO:0000256" key="6">
    <source>
        <dbReference type="ARBA" id="ARBA00022692"/>
    </source>
</evidence>
<dbReference type="PROSITE" id="PS50928">
    <property type="entry name" value="ABC_TM1"/>
    <property type="match status" value="1"/>
</dbReference>
<feature type="transmembrane region" description="Helical" evidence="11">
    <location>
        <begin position="108"/>
        <end position="126"/>
    </location>
</feature>
<dbReference type="InterPro" id="IPR000515">
    <property type="entry name" value="MetI-like"/>
</dbReference>
<evidence type="ECO:0000256" key="2">
    <source>
        <dbReference type="ARBA" id="ARBA00007069"/>
    </source>
</evidence>